<keyword evidence="1" id="KW-0812">Transmembrane</keyword>
<keyword evidence="3" id="KW-1185">Reference proteome</keyword>
<feature type="transmembrane region" description="Helical" evidence="1">
    <location>
        <begin position="42"/>
        <end position="60"/>
    </location>
</feature>
<accession>A0A0C1FNE9</accession>
<dbReference type="STRING" id="266749.SAMN05421876_10594"/>
<dbReference type="Proteomes" id="UP000031473">
    <property type="component" value="Unassembled WGS sequence"/>
</dbReference>
<keyword evidence="1" id="KW-0472">Membrane</keyword>
<proteinExistence type="predicted"/>
<dbReference type="Pfam" id="PF19628">
    <property type="entry name" value="DUF6132"/>
    <property type="match status" value="1"/>
</dbReference>
<evidence type="ECO:0000313" key="3">
    <source>
        <dbReference type="Proteomes" id="UP000031473"/>
    </source>
</evidence>
<feature type="transmembrane region" description="Helical" evidence="1">
    <location>
        <begin position="12"/>
        <end position="30"/>
    </location>
</feature>
<dbReference type="InterPro" id="IPR045764">
    <property type="entry name" value="DUF6132"/>
</dbReference>
<reference evidence="2 3" key="1">
    <citation type="submission" date="2014-10" db="EMBL/GenBank/DDBJ databases">
        <title>Kaistella jeonii genome.</title>
        <authorList>
            <person name="Clayton J.T."/>
            <person name="Newman J.D."/>
        </authorList>
    </citation>
    <scope>NUCLEOTIDE SEQUENCE [LARGE SCALE GENOMIC DNA]</scope>
    <source>
        <strain evidence="2 3">DSM 17048</strain>
    </source>
</reference>
<keyword evidence="1" id="KW-1133">Transmembrane helix</keyword>
<gene>
    <name evidence="2" type="ORF">OA86_06855</name>
</gene>
<organism evidence="2 3">
    <name type="scientific">Kaistella jeonii</name>
    <dbReference type="NCBI Taxonomy" id="266749"/>
    <lineage>
        <taxon>Bacteria</taxon>
        <taxon>Pseudomonadati</taxon>
        <taxon>Bacteroidota</taxon>
        <taxon>Flavobacteriia</taxon>
        <taxon>Flavobacteriales</taxon>
        <taxon>Weeksellaceae</taxon>
        <taxon>Chryseobacterium group</taxon>
        <taxon>Kaistella</taxon>
    </lineage>
</organism>
<dbReference type="AlphaFoldDB" id="A0A0C1FNE9"/>
<evidence type="ECO:0000313" key="2">
    <source>
        <dbReference type="EMBL" id="KIA89444.1"/>
    </source>
</evidence>
<evidence type="ECO:0000256" key="1">
    <source>
        <dbReference type="SAM" id="Phobius"/>
    </source>
</evidence>
<dbReference type="OrthoDB" id="2062758at2"/>
<dbReference type="EMBL" id="JSYL01000003">
    <property type="protein sequence ID" value="KIA89444.1"/>
    <property type="molecule type" value="Genomic_DNA"/>
</dbReference>
<protein>
    <submittedName>
        <fullName evidence="2">Membrane protein</fullName>
    </submittedName>
</protein>
<comment type="caution">
    <text evidence="2">The sequence shown here is derived from an EMBL/GenBank/DDBJ whole genome shotgun (WGS) entry which is preliminary data.</text>
</comment>
<name>A0A0C1FNE9_9FLAO</name>
<sequence length="70" mass="7872">MMQFFKKHQLGILGIFLGGILGYAYYHFIGCETGTCSITSKPLNSSVYGMVMGYLMFSMFQKPKNTTQDV</sequence>